<evidence type="ECO:0000256" key="1">
    <source>
        <dbReference type="ARBA" id="ARBA00004236"/>
    </source>
</evidence>
<feature type="non-terminal residue" evidence="9">
    <location>
        <position position="1"/>
    </location>
</feature>
<keyword evidence="8" id="KW-0325">Glycoprotein</keyword>
<keyword evidence="6" id="KW-0472">Membrane</keyword>
<evidence type="ECO:0000256" key="6">
    <source>
        <dbReference type="ARBA" id="ARBA00023136"/>
    </source>
</evidence>
<organism evidence="9 10">
    <name type="scientific">Etheostoma spectabile</name>
    <name type="common">orangethroat darter</name>
    <dbReference type="NCBI Taxonomy" id="54343"/>
    <lineage>
        <taxon>Eukaryota</taxon>
        <taxon>Metazoa</taxon>
        <taxon>Chordata</taxon>
        <taxon>Craniata</taxon>
        <taxon>Vertebrata</taxon>
        <taxon>Euteleostomi</taxon>
        <taxon>Actinopterygii</taxon>
        <taxon>Neopterygii</taxon>
        <taxon>Teleostei</taxon>
        <taxon>Neoteleostei</taxon>
        <taxon>Acanthomorphata</taxon>
        <taxon>Eupercaria</taxon>
        <taxon>Perciformes</taxon>
        <taxon>Percoidei</taxon>
        <taxon>Percidae</taxon>
        <taxon>Etheostomatinae</taxon>
        <taxon>Etheostoma</taxon>
    </lineage>
</organism>
<keyword evidence="4" id="KW-0732">Signal</keyword>
<evidence type="ECO:0000313" key="9">
    <source>
        <dbReference type="EMBL" id="KAA8581566.1"/>
    </source>
</evidence>
<keyword evidence="2" id="KW-1003">Cell membrane</keyword>
<keyword evidence="7" id="KW-1015">Disulfide bond</keyword>
<dbReference type="EMBL" id="VOFY01000021">
    <property type="protein sequence ID" value="KAA8581566.1"/>
    <property type="molecule type" value="Genomic_DNA"/>
</dbReference>
<dbReference type="PANTHER" id="PTHR24037:SF10">
    <property type="entry name" value="MUCIN-13"/>
    <property type="match status" value="1"/>
</dbReference>
<keyword evidence="5" id="KW-0677">Repeat</keyword>
<keyword evidence="10" id="KW-1185">Reference proteome</keyword>
<name>A0A5J5CLS9_9PERO</name>
<dbReference type="GO" id="GO:0005886">
    <property type="term" value="C:plasma membrane"/>
    <property type="evidence" value="ECO:0007669"/>
    <property type="project" value="UniProtKB-SubCell"/>
</dbReference>
<evidence type="ECO:0000256" key="5">
    <source>
        <dbReference type="ARBA" id="ARBA00022737"/>
    </source>
</evidence>
<evidence type="ECO:0000256" key="4">
    <source>
        <dbReference type="ARBA" id="ARBA00022729"/>
    </source>
</evidence>
<dbReference type="PANTHER" id="PTHR24037">
    <property type="entry name" value="HEART DEVELOPMENT PROTEIN WITH EGF-LIKE DOMAINS 1"/>
    <property type="match status" value="1"/>
</dbReference>
<evidence type="ECO:0000313" key="10">
    <source>
        <dbReference type="Proteomes" id="UP000327493"/>
    </source>
</evidence>
<gene>
    <name evidence="9" type="ORF">FQN60_003147</name>
</gene>
<sequence length="194" mass="21762">SQHHYTPFRSHHHYKTFRSYHHYKTFRSYHANGNSRSGWSIHNTNNYYCNNYTSSYNNKASWPNKASKVWSRSETGVKADVEILFSEQAEITTAQVTETMKAASSGEGVLKGAVFEGTDLCKKKPCDESSTTCKWTDGLSTCTCSNNYIETDFSTKLCIACPSGQKAEGSKKCVNCQFGYSGFNCTECEYTACV</sequence>
<evidence type="ECO:0000256" key="7">
    <source>
        <dbReference type="ARBA" id="ARBA00023157"/>
    </source>
</evidence>
<reference evidence="9 10" key="1">
    <citation type="submission" date="2019-08" db="EMBL/GenBank/DDBJ databases">
        <title>A chromosome-level genome assembly, high-density linkage maps, and genome scans reveal the genomic architecture of hybrid incompatibilities underlying speciation via character displacement in darters (Percidae: Etheostominae).</title>
        <authorList>
            <person name="Moran R.L."/>
            <person name="Catchen J.M."/>
            <person name="Fuller R.C."/>
        </authorList>
    </citation>
    <scope>NUCLEOTIDE SEQUENCE [LARGE SCALE GENOMIC DNA]</scope>
    <source>
        <strain evidence="9">EspeVRDwgs_2016</strain>
        <tissue evidence="9">Muscle</tissue>
    </source>
</reference>
<protein>
    <recommendedName>
        <fullName evidence="11">EGF-like domain-containing protein</fullName>
    </recommendedName>
</protein>
<evidence type="ECO:0000256" key="3">
    <source>
        <dbReference type="ARBA" id="ARBA00022536"/>
    </source>
</evidence>
<comment type="subcellular location">
    <subcellularLocation>
        <location evidence="1">Cell membrane</location>
    </subcellularLocation>
</comment>
<evidence type="ECO:0000256" key="2">
    <source>
        <dbReference type="ARBA" id="ARBA00022475"/>
    </source>
</evidence>
<evidence type="ECO:0000256" key="8">
    <source>
        <dbReference type="ARBA" id="ARBA00023180"/>
    </source>
</evidence>
<proteinExistence type="predicted"/>
<dbReference type="Proteomes" id="UP000327493">
    <property type="component" value="Chromosome 21"/>
</dbReference>
<accession>A0A5J5CLS9</accession>
<evidence type="ECO:0008006" key="11">
    <source>
        <dbReference type="Google" id="ProtNLM"/>
    </source>
</evidence>
<comment type="caution">
    <text evidence="9">The sequence shown here is derived from an EMBL/GenBank/DDBJ whole genome shotgun (WGS) entry which is preliminary data.</text>
</comment>
<keyword evidence="3" id="KW-0245">EGF-like domain</keyword>
<dbReference type="AlphaFoldDB" id="A0A5J5CLS9"/>